<dbReference type="SUPFAM" id="SSF53098">
    <property type="entry name" value="Ribonuclease H-like"/>
    <property type="match status" value="1"/>
</dbReference>
<dbReference type="GO" id="GO:0004523">
    <property type="term" value="F:RNA-DNA hybrid ribonuclease activity"/>
    <property type="evidence" value="ECO:0007669"/>
    <property type="project" value="InterPro"/>
</dbReference>
<evidence type="ECO:0000313" key="2">
    <source>
        <dbReference type="EMBL" id="RYR57450.1"/>
    </source>
</evidence>
<dbReference type="EMBL" id="SDMP01000005">
    <property type="protein sequence ID" value="RYR57450.1"/>
    <property type="molecule type" value="Genomic_DNA"/>
</dbReference>
<dbReference type="PANTHER" id="PTHR47723:SF19">
    <property type="entry name" value="POLYNUCLEOTIDYL TRANSFERASE, RIBONUCLEASE H-LIKE SUPERFAMILY PROTEIN"/>
    <property type="match status" value="1"/>
</dbReference>
<dbReference type="PANTHER" id="PTHR47723">
    <property type="entry name" value="OS05G0353850 PROTEIN"/>
    <property type="match status" value="1"/>
</dbReference>
<dbReference type="AlphaFoldDB" id="A0A445D376"/>
<accession>A0A445D376</accession>
<protein>
    <recommendedName>
        <fullName evidence="1">RNase H type-1 domain-containing protein</fullName>
    </recommendedName>
</protein>
<reference evidence="2 3" key="1">
    <citation type="submission" date="2019-01" db="EMBL/GenBank/DDBJ databases">
        <title>Sequencing of cultivated peanut Arachis hypogaea provides insights into genome evolution and oil improvement.</title>
        <authorList>
            <person name="Chen X."/>
        </authorList>
    </citation>
    <scope>NUCLEOTIDE SEQUENCE [LARGE SCALE GENOMIC DNA]</scope>
    <source>
        <strain evidence="3">cv. Fuhuasheng</strain>
        <tissue evidence="2">Leaves</tissue>
    </source>
</reference>
<dbReference type="InterPro" id="IPR036397">
    <property type="entry name" value="RNaseH_sf"/>
</dbReference>
<dbReference type="Pfam" id="PF13456">
    <property type="entry name" value="RVT_3"/>
    <property type="match status" value="1"/>
</dbReference>
<feature type="domain" description="RNase H type-1" evidence="1">
    <location>
        <begin position="63"/>
        <end position="127"/>
    </location>
</feature>
<dbReference type="GO" id="GO:0003676">
    <property type="term" value="F:nucleic acid binding"/>
    <property type="evidence" value="ECO:0007669"/>
    <property type="project" value="InterPro"/>
</dbReference>
<proteinExistence type="predicted"/>
<name>A0A445D376_ARAHY</name>
<dbReference type="InterPro" id="IPR044730">
    <property type="entry name" value="RNase_H-like_dom_plant"/>
</dbReference>
<gene>
    <name evidence="2" type="ORF">Ahy_A05g023184</name>
</gene>
<sequence>MEIFQPPFKRPPSGHLIIQDYVASVHKAFDRGSPRTQNRTRSEGQLKWQAPMMNWIKVNTDGVAKNTNAFLAELWGLYIGMEMAWTLGFKKVWFECDSKAVITAIQSHKEWRNSSSILYSRIHEYMNYEEGLGYSNFPYL</sequence>
<dbReference type="InterPro" id="IPR002156">
    <property type="entry name" value="RNaseH_domain"/>
</dbReference>
<dbReference type="Proteomes" id="UP000289738">
    <property type="component" value="Chromosome A05"/>
</dbReference>
<dbReference type="OrthoDB" id="1436503at2759"/>
<organism evidence="2 3">
    <name type="scientific">Arachis hypogaea</name>
    <name type="common">Peanut</name>
    <dbReference type="NCBI Taxonomy" id="3818"/>
    <lineage>
        <taxon>Eukaryota</taxon>
        <taxon>Viridiplantae</taxon>
        <taxon>Streptophyta</taxon>
        <taxon>Embryophyta</taxon>
        <taxon>Tracheophyta</taxon>
        <taxon>Spermatophyta</taxon>
        <taxon>Magnoliopsida</taxon>
        <taxon>eudicotyledons</taxon>
        <taxon>Gunneridae</taxon>
        <taxon>Pentapetalae</taxon>
        <taxon>rosids</taxon>
        <taxon>fabids</taxon>
        <taxon>Fabales</taxon>
        <taxon>Fabaceae</taxon>
        <taxon>Papilionoideae</taxon>
        <taxon>50 kb inversion clade</taxon>
        <taxon>dalbergioids sensu lato</taxon>
        <taxon>Dalbergieae</taxon>
        <taxon>Pterocarpus clade</taxon>
        <taxon>Arachis</taxon>
    </lineage>
</organism>
<dbReference type="InterPro" id="IPR053151">
    <property type="entry name" value="RNase_H-like"/>
</dbReference>
<keyword evidence="3" id="KW-1185">Reference proteome</keyword>
<evidence type="ECO:0000259" key="1">
    <source>
        <dbReference type="Pfam" id="PF13456"/>
    </source>
</evidence>
<evidence type="ECO:0000313" key="3">
    <source>
        <dbReference type="Proteomes" id="UP000289738"/>
    </source>
</evidence>
<dbReference type="Gene3D" id="3.30.420.10">
    <property type="entry name" value="Ribonuclease H-like superfamily/Ribonuclease H"/>
    <property type="match status" value="1"/>
</dbReference>
<dbReference type="CDD" id="cd06222">
    <property type="entry name" value="RNase_H_like"/>
    <property type="match status" value="1"/>
</dbReference>
<dbReference type="InterPro" id="IPR012337">
    <property type="entry name" value="RNaseH-like_sf"/>
</dbReference>
<comment type="caution">
    <text evidence="2">The sequence shown here is derived from an EMBL/GenBank/DDBJ whole genome shotgun (WGS) entry which is preliminary data.</text>
</comment>